<dbReference type="EMBL" id="JMQN01000013">
    <property type="protein sequence ID" value="KEA64921.1"/>
    <property type="molecule type" value="Genomic_DNA"/>
</dbReference>
<dbReference type="STRING" id="1232683.ADIMK_0623"/>
<organism evidence="1 2">
    <name type="scientific">Marinobacterium lacunae</name>
    <dbReference type="NCBI Taxonomy" id="1232683"/>
    <lineage>
        <taxon>Bacteria</taxon>
        <taxon>Pseudomonadati</taxon>
        <taxon>Pseudomonadota</taxon>
        <taxon>Gammaproteobacteria</taxon>
        <taxon>Oceanospirillales</taxon>
        <taxon>Oceanospirillaceae</taxon>
        <taxon>Marinobacterium</taxon>
    </lineage>
</organism>
<protein>
    <submittedName>
        <fullName evidence="1">Uncharacterized protein</fullName>
    </submittedName>
</protein>
<name>A0A081G2B6_9GAMM</name>
<dbReference type="eggNOG" id="COG0293">
    <property type="taxonomic scope" value="Bacteria"/>
</dbReference>
<comment type="caution">
    <text evidence="1">The sequence shown here is derived from an EMBL/GenBank/DDBJ whole genome shotgun (WGS) entry which is preliminary data.</text>
</comment>
<dbReference type="Proteomes" id="UP000028252">
    <property type="component" value="Unassembled WGS sequence"/>
</dbReference>
<reference evidence="1 2" key="1">
    <citation type="submission" date="2014-04" db="EMBL/GenBank/DDBJ databases">
        <title>Marinobacterium kochiensis sp. nov., isolated from sediment sample collected from Kochi backwaters in Kerala, India.</title>
        <authorList>
            <person name="Singh A."/>
            <person name="Pinnaka A.K."/>
        </authorList>
    </citation>
    <scope>NUCLEOTIDE SEQUENCE [LARGE SCALE GENOMIC DNA]</scope>
    <source>
        <strain evidence="1 2">AK27</strain>
    </source>
</reference>
<evidence type="ECO:0000313" key="2">
    <source>
        <dbReference type="Proteomes" id="UP000028252"/>
    </source>
</evidence>
<dbReference type="AlphaFoldDB" id="A0A081G2B6"/>
<accession>A0A081G2B6</accession>
<keyword evidence="2" id="KW-1185">Reference proteome</keyword>
<sequence length="64" mass="7314">MEPRFHLAESKRAGRWLKEHFDDPYVKGSRESGCCSRASFMLLEIDFKDTLINPGLKSSISMPP</sequence>
<gene>
    <name evidence="1" type="ORF">ADIMK_0623</name>
</gene>
<evidence type="ECO:0000313" key="1">
    <source>
        <dbReference type="EMBL" id="KEA64921.1"/>
    </source>
</evidence>
<dbReference type="PATRIC" id="fig|1232683.4.peg.615"/>
<proteinExistence type="predicted"/>